<dbReference type="GO" id="GO:0015031">
    <property type="term" value="P:protein transport"/>
    <property type="evidence" value="ECO:0007669"/>
    <property type="project" value="UniProtKB-KW"/>
</dbReference>
<evidence type="ECO:0000256" key="2">
    <source>
        <dbReference type="ARBA" id="ARBA00006602"/>
    </source>
</evidence>
<organism evidence="8 9">
    <name type="scientific">Virgisporangium ochraceum</name>
    <dbReference type="NCBI Taxonomy" id="65505"/>
    <lineage>
        <taxon>Bacteria</taxon>
        <taxon>Bacillati</taxon>
        <taxon>Actinomycetota</taxon>
        <taxon>Actinomycetes</taxon>
        <taxon>Micromonosporales</taxon>
        <taxon>Micromonosporaceae</taxon>
        <taxon>Virgisporangium</taxon>
    </lineage>
</organism>
<proteinExistence type="inferred from homology"/>
<keyword evidence="6" id="KW-1006">Bacterial flagellum protein export</keyword>
<dbReference type="Pfam" id="PF02108">
    <property type="entry name" value="FliH"/>
    <property type="match status" value="1"/>
</dbReference>
<comment type="similarity">
    <text evidence="2">Belongs to the FliH family.</text>
</comment>
<dbReference type="Proteomes" id="UP000635606">
    <property type="component" value="Unassembled WGS sequence"/>
</dbReference>
<feature type="domain" description="Flagellar assembly protein FliH/Type III secretion system HrpE" evidence="7">
    <location>
        <begin position="103"/>
        <end position="217"/>
    </location>
</feature>
<comment type="function">
    <text evidence="1">Needed for flagellar regrowth and assembly.</text>
</comment>
<dbReference type="InterPro" id="IPR018035">
    <property type="entry name" value="Flagellar_FliH/T3SS_HrpE"/>
</dbReference>
<dbReference type="GO" id="GO:0044781">
    <property type="term" value="P:bacterial-type flagellum organization"/>
    <property type="evidence" value="ECO:0007669"/>
    <property type="project" value="UniProtKB-KW"/>
</dbReference>
<keyword evidence="3" id="KW-0813">Transport</keyword>
<evidence type="ECO:0000313" key="9">
    <source>
        <dbReference type="Proteomes" id="UP000635606"/>
    </source>
</evidence>
<evidence type="ECO:0000256" key="3">
    <source>
        <dbReference type="ARBA" id="ARBA00022448"/>
    </source>
</evidence>
<evidence type="ECO:0000256" key="4">
    <source>
        <dbReference type="ARBA" id="ARBA00022795"/>
    </source>
</evidence>
<evidence type="ECO:0000256" key="6">
    <source>
        <dbReference type="ARBA" id="ARBA00023225"/>
    </source>
</evidence>
<keyword evidence="9" id="KW-1185">Reference proteome</keyword>
<sequence length="229" mass="23645">MTRWSPDARSHRAVGTTGLVRDAAAQTARSVRFDAGFAQHAALPEDVAARLRAEAQAAGYAAGWAEGRQAAELAAREAREAFAAEAAEITFAQEESARRVLGALAAAVDRFEQRATPAVEDLQVELVEAAFALAEAIIGRELATATEPGRDAIARALALAPPGRGAVARLSPTDAATLSGTATVDGREILVVADPALAPGDAVVECDASTIESRVAAAVERARQALEIA</sequence>
<dbReference type="InterPro" id="IPR051472">
    <property type="entry name" value="T3SS_Stator/FliH"/>
</dbReference>
<evidence type="ECO:0000313" key="8">
    <source>
        <dbReference type="EMBL" id="GIJ69866.1"/>
    </source>
</evidence>
<keyword evidence="4" id="KW-1005">Bacterial flagellum biogenesis</keyword>
<evidence type="ECO:0000259" key="7">
    <source>
        <dbReference type="Pfam" id="PF02108"/>
    </source>
</evidence>
<name>A0A8J4ECM6_9ACTN</name>
<keyword evidence="5" id="KW-0653">Protein transport</keyword>
<dbReference type="PANTHER" id="PTHR34982">
    <property type="entry name" value="YOP PROTEINS TRANSLOCATION PROTEIN L"/>
    <property type="match status" value="1"/>
</dbReference>
<evidence type="ECO:0000256" key="1">
    <source>
        <dbReference type="ARBA" id="ARBA00003041"/>
    </source>
</evidence>
<dbReference type="GO" id="GO:0005829">
    <property type="term" value="C:cytosol"/>
    <property type="evidence" value="ECO:0007669"/>
    <property type="project" value="TreeGrafter"/>
</dbReference>
<dbReference type="RefSeq" id="WP_203929786.1">
    <property type="nucleotide sequence ID" value="NZ_BOPH01000069.1"/>
</dbReference>
<reference evidence="8" key="1">
    <citation type="submission" date="2021-01" db="EMBL/GenBank/DDBJ databases">
        <title>Whole genome shotgun sequence of Virgisporangium ochraceum NBRC 16418.</title>
        <authorList>
            <person name="Komaki H."/>
            <person name="Tamura T."/>
        </authorList>
    </citation>
    <scope>NUCLEOTIDE SEQUENCE</scope>
    <source>
        <strain evidence="8">NBRC 16418</strain>
    </source>
</reference>
<evidence type="ECO:0000256" key="5">
    <source>
        <dbReference type="ARBA" id="ARBA00022927"/>
    </source>
</evidence>
<comment type="caution">
    <text evidence="8">The sequence shown here is derived from an EMBL/GenBank/DDBJ whole genome shotgun (WGS) entry which is preliminary data.</text>
</comment>
<dbReference type="EMBL" id="BOPH01000069">
    <property type="protein sequence ID" value="GIJ69866.1"/>
    <property type="molecule type" value="Genomic_DNA"/>
</dbReference>
<gene>
    <name evidence="8" type="ORF">Voc01_047830</name>
</gene>
<dbReference type="AlphaFoldDB" id="A0A8J4ECM6"/>
<protein>
    <recommendedName>
        <fullName evidence="7">Flagellar assembly protein FliH/Type III secretion system HrpE domain-containing protein</fullName>
    </recommendedName>
</protein>
<accession>A0A8J4ECM6</accession>
<dbReference type="PANTHER" id="PTHR34982:SF1">
    <property type="entry name" value="FLAGELLAR ASSEMBLY PROTEIN FLIH"/>
    <property type="match status" value="1"/>
</dbReference>